<dbReference type="InterPro" id="IPR013785">
    <property type="entry name" value="Aldolase_TIM"/>
</dbReference>
<protein>
    <submittedName>
        <fullName evidence="9">Alpha-hydroxy-acid oxidizing protein</fullName>
    </submittedName>
</protein>
<dbReference type="InterPro" id="IPR008259">
    <property type="entry name" value="FMN_hydac_DH_AS"/>
</dbReference>
<feature type="binding site" evidence="7">
    <location>
        <begin position="81"/>
        <end position="83"/>
    </location>
    <ligand>
        <name>FMN</name>
        <dbReference type="ChEBI" id="CHEBI:58210"/>
    </ligand>
</feature>
<evidence type="ECO:0000256" key="5">
    <source>
        <dbReference type="ARBA" id="ARBA00024042"/>
    </source>
</evidence>
<dbReference type="Gene3D" id="3.20.20.70">
    <property type="entry name" value="Aldolase class I"/>
    <property type="match status" value="1"/>
</dbReference>
<organism evidence="9 10">
    <name type="scientific">Palleronia pontilimi</name>
    <dbReference type="NCBI Taxonomy" id="1964209"/>
    <lineage>
        <taxon>Bacteria</taxon>
        <taxon>Pseudomonadati</taxon>
        <taxon>Pseudomonadota</taxon>
        <taxon>Alphaproteobacteria</taxon>
        <taxon>Rhodobacterales</taxon>
        <taxon>Roseobacteraceae</taxon>
        <taxon>Palleronia</taxon>
    </lineage>
</organism>
<keyword evidence="2 7" id="KW-0285">Flavoprotein</keyword>
<dbReference type="Pfam" id="PF01070">
    <property type="entry name" value="FMN_dh"/>
    <property type="match status" value="1"/>
</dbReference>
<dbReference type="InterPro" id="IPR000262">
    <property type="entry name" value="FMN-dep_DH"/>
</dbReference>
<evidence type="ECO:0000256" key="3">
    <source>
        <dbReference type="ARBA" id="ARBA00022643"/>
    </source>
</evidence>
<evidence type="ECO:0000313" key="10">
    <source>
        <dbReference type="Proteomes" id="UP000642488"/>
    </source>
</evidence>
<dbReference type="GO" id="GO:0004459">
    <property type="term" value="F:L-lactate dehydrogenase (NAD+) activity"/>
    <property type="evidence" value="ECO:0007669"/>
    <property type="project" value="TreeGrafter"/>
</dbReference>
<dbReference type="EMBL" id="JAEKPD010000005">
    <property type="protein sequence ID" value="MBJ3762273.1"/>
    <property type="molecule type" value="Genomic_DNA"/>
</dbReference>
<dbReference type="GO" id="GO:0010181">
    <property type="term" value="F:FMN binding"/>
    <property type="evidence" value="ECO:0007669"/>
    <property type="project" value="InterPro"/>
</dbReference>
<evidence type="ECO:0000256" key="2">
    <source>
        <dbReference type="ARBA" id="ARBA00022630"/>
    </source>
</evidence>
<dbReference type="Proteomes" id="UP000642488">
    <property type="component" value="Unassembled WGS sequence"/>
</dbReference>
<name>A0A934MC10_9RHOB</name>
<evidence type="ECO:0000256" key="6">
    <source>
        <dbReference type="PIRSR" id="PIRSR000138-1"/>
    </source>
</evidence>
<feature type="binding site" evidence="7">
    <location>
        <position position="255"/>
    </location>
    <ligand>
        <name>FMN</name>
        <dbReference type="ChEBI" id="CHEBI:58210"/>
    </ligand>
</feature>
<feature type="binding site" evidence="7">
    <location>
        <position position="29"/>
    </location>
    <ligand>
        <name>glyoxylate</name>
        <dbReference type="ChEBI" id="CHEBI:36655"/>
    </ligand>
</feature>
<dbReference type="GO" id="GO:0005886">
    <property type="term" value="C:plasma membrane"/>
    <property type="evidence" value="ECO:0007669"/>
    <property type="project" value="TreeGrafter"/>
</dbReference>
<dbReference type="PROSITE" id="PS00557">
    <property type="entry name" value="FMN_HYDROXY_ACID_DH_1"/>
    <property type="match status" value="1"/>
</dbReference>
<dbReference type="InterPro" id="IPR012133">
    <property type="entry name" value="Alpha-hydoxy_acid_DH_FMN"/>
</dbReference>
<dbReference type="PANTHER" id="PTHR10578:SF107">
    <property type="entry name" value="2-HYDROXYACID OXIDASE 1"/>
    <property type="match status" value="1"/>
</dbReference>
<feature type="binding site" evidence="7">
    <location>
        <position position="160"/>
    </location>
    <ligand>
        <name>FMN</name>
        <dbReference type="ChEBI" id="CHEBI:58210"/>
    </ligand>
</feature>
<evidence type="ECO:0000256" key="4">
    <source>
        <dbReference type="ARBA" id="ARBA00023002"/>
    </source>
</evidence>
<dbReference type="InterPro" id="IPR037396">
    <property type="entry name" value="FMN_HAD"/>
</dbReference>
<keyword evidence="3 7" id="KW-0288">FMN</keyword>
<gene>
    <name evidence="9" type="ORF">ILP92_05880</name>
</gene>
<feature type="binding site" evidence="7">
    <location>
        <position position="132"/>
    </location>
    <ligand>
        <name>glyoxylate</name>
        <dbReference type="ChEBI" id="CHEBI:36655"/>
    </ligand>
</feature>
<dbReference type="CDD" id="cd02809">
    <property type="entry name" value="alpha_hydroxyacid_oxid_FMN"/>
    <property type="match status" value="1"/>
</dbReference>
<dbReference type="PROSITE" id="PS51349">
    <property type="entry name" value="FMN_HYDROXY_ACID_DH_2"/>
    <property type="match status" value="1"/>
</dbReference>
<feature type="binding site" evidence="7">
    <location>
        <position position="278"/>
    </location>
    <ligand>
        <name>glyoxylate</name>
        <dbReference type="ChEBI" id="CHEBI:36655"/>
    </ligand>
</feature>
<dbReference type="SUPFAM" id="SSF51395">
    <property type="entry name" value="FMN-linked oxidoreductases"/>
    <property type="match status" value="1"/>
</dbReference>
<dbReference type="RefSeq" id="WP_198915442.1">
    <property type="nucleotide sequence ID" value="NZ_JAEKPD010000005.1"/>
</dbReference>
<dbReference type="GO" id="GO:0009060">
    <property type="term" value="P:aerobic respiration"/>
    <property type="evidence" value="ECO:0007669"/>
    <property type="project" value="TreeGrafter"/>
</dbReference>
<feature type="binding site" evidence="7">
    <location>
        <position position="169"/>
    </location>
    <ligand>
        <name>glyoxylate</name>
        <dbReference type="ChEBI" id="CHEBI:36655"/>
    </ligand>
</feature>
<feature type="binding site" evidence="7">
    <location>
        <begin position="332"/>
        <end position="333"/>
    </location>
    <ligand>
        <name>FMN</name>
        <dbReference type="ChEBI" id="CHEBI:58210"/>
    </ligand>
</feature>
<sequence length="378" mass="40688">MSDLDDRFPALSDLAARARRRVPHFIWEYLDSATGNEAAAHRAEAALDAIALTPRALVKSTPDLATTLVGQRFDLPVGIAPVGMSGSVWPGAEAAMARSAARNCAPFCLSTVAAATPEEVGPHLGGGTGWFQLYAPADPEIRRDMLARARDAGFTGLILTVDLQATSRRERQRRARLTNPMRLTPRIAWQAALAPLWAAGTLRHGTPRLKTLEKYADPNSATGATAHIGYRLRTAPDWDYLRALRDEWDGALMVKGVLHPDDAARAARITDAVWVSNHGGRQFEAAPAPADALPAIRQAVGPDYPLIADGAVRSGTDVLRLLARGADFVMLGRAFHHGMAALGERGVDHVFHILREGLIADLGQLGLDRPTQARDLDA</sequence>
<dbReference type="AlphaFoldDB" id="A0A934MC10"/>
<feature type="domain" description="FMN hydroxy acid dehydrogenase" evidence="8">
    <location>
        <begin position="3"/>
        <end position="378"/>
    </location>
</feature>
<keyword evidence="4" id="KW-0560">Oxidoreductase</keyword>
<comment type="cofactor">
    <cofactor evidence="1">
        <name>FMN</name>
        <dbReference type="ChEBI" id="CHEBI:58210"/>
    </cofactor>
</comment>
<reference evidence="9" key="1">
    <citation type="submission" date="2020-12" db="EMBL/GenBank/DDBJ databases">
        <title>Bacterial taxonomy.</title>
        <authorList>
            <person name="Pan X."/>
        </authorList>
    </citation>
    <scope>NUCLEOTIDE SEQUENCE</scope>
    <source>
        <strain evidence="9">KCTC 52957</strain>
    </source>
</reference>
<comment type="caution">
    <text evidence="9">The sequence shown here is derived from an EMBL/GenBank/DDBJ whole genome shotgun (WGS) entry which is preliminary data.</text>
</comment>
<evidence type="ECO:0000256" key="7">
    <source>
        <dbReference type="PIRSR" id="PIRSR000138-2"/>
    </source>
</evidence>
<feature type="active site" description="Proton acceptor" evidence="6">
    <location>
        <position position="278"/>
    </location>
</feature>
<feature type="binding site" evidence="7">
    <location>
        <position position="110"/>
    </location>
    <ligand>
        <name>FMN</name>
        <dbReference type="ChEBI" id="CHEBI:58210"/>
    </ligand>
</feature>
<comment type="similarity">
    <text evidence="5">Belongs to the FMN-dependent alpha-hydroxy acid dehydrogenase family.</text>
</comment>
<evidence type="ECO:0000256" key="1">
    <source>
        <dbReference type="ARBA" id="ARBA00001917"/>
    </source>
</evidence>
<feature type="binding site" evidence="7">
    <location>
        <position position="276"/>
    </location>
    <ligand>
        <name>FMN</name>
        <dbReference type="ChEBI" id="CHEBI:58210"/>
    </ligand>
</feature>
<evidence type="ECO:0000313" key="9">
    <source>
        <dbReference type="EMBL" id="MBJ3762273.1"/>
    </source>
</evidence>
<feature type="binding site" evidence="7">
    <location>
        <position position="281"/>
    </location>
    <ligand>
        <name>glyoxylate</name>
        <dbReference type="ChEBI" id="CHEBI:36655"/>
    </ligand>
</feature>
<accession>A0A934MC10</accession>
<feature type="binding site" evidence="7">
    <location>
        <position position="134"/>
    </location>
    <ligand>
        <name>glyoxylate</name>
        <dbReference type="ChEBI" id="CHEBI:36655"/>
    </ligand>
</feature>
<dbReference type="PIRSF" id="PIRSF000138">
    <property type="entry name" value="Al-hdrx_acd_dh"/>
    <property type="match status" value="1"/>
</dbReference>
<evidence type="ECO:0000259" key="8">
    <source>
        <dbReference type="PROSITE" id="PS51349"/>
    </source>
</evidence>
<feature type="binding site" evidence="7">
    <location>
        <begin position="309"/>
        <end position="313"/>
    </location>
    <ligand>
        <name>FMN</name>
        <dbReference type="ChEBI" id="CHEBI:58210"/>
    </ligand>
</feature>
<dbReference type="PANTHER" id="PTHR10578">
    <property type="entry name" value="S -2-HYDROXY-ACID OXIDASE-RELATED"/>
    <property type="match status" value="1"/>
</dbReference>
<keyword evidence="10" id="KW-1185">Reference proteome</keyword>
<proteinExistence type="inferred from homology"/>